<dbReference type="InterPro" id="IPR001261">
    <property type="entry name" value="ArgE/DapE_CS"/>
</dbReference>
<dbReference type="InterPro" id="IPR036264">
    <property type="entry name" value="Bact_exopeptidase_dim_dom"/>
</dbReference>
<dbReference type="PIRSF" id="PIRSF037217">
    <property type="entry name" value="Carboxypeptidase_S"/>
    <property type="match status" value="1"/>
</dbReference>
<keyword evidence="9" id="KW-1185">Reference proteome</keyword>
<dbReference type="Proteomes" id="UP001642482">
    <property type="component" value="Unassembled WGS sequence"/>
</dbReference>
<dbReference type="PANTHER" id="PTHR45962:SF1">
    <property type="entry name" value="N-FATTY-ACYL-AMINO ACID SYNTHASE_HYDROLASE PM20D1"/>
    <property type="match status" value="1"/>
</dbReference>
<evidence type="ECO:0000256" key="1">
    <source>
        <dbReference type="ARBA" id="ARBA00006247"/>
    </source>
</evidence>
<name>A0ABP0B1X0_9PEZI</name>
<dbReference type="InterPro" id="IPR002933">
    <property type="entry name" value="Peptidase_M20"/>
</dbReference>
<dbReference type="InterPro" id="IPR017141">
    <property type="entry name" value="Pept_M20_carboxypep"/>
</dbReference>
<evidence type="ECO:0000313" key="8">
    <source>
        <dbReference type="EMBL" id="CAK7213603.1"/>
    </source>
</evidence>
<dbReference type="PROSITE" id="PS00758">
    <property type="entry name" value="ARGE_DAPE_CPG2_1"/>
    <property type="match status" value="1"/>
</dbReference>
<dbReference type="Gene3D" id="3.30.70.360">
    <property type="match status" value="1"/>
</dbReference>
<feature type="signal peptide" evidence="6">
    <location>
        <begin position="1"/>
        <end position="17"/>
    </location>
</feature>
<evidence type="ECO:0000256" key="5">
    <source>
        <dbReference type="ARBA" id="ARBA00022833"/>
    </source>
</evidence>
<dbReference type="InterPro" id="IPR047177">
    <property type="entry name" value="Pept_M20A"/>
</dbReference>
<keyword evidence="6" id="KW-0732">Signal</keyword>
<proteinExistence type="inferred from homology"/>
<evidence type="ECO:0000256" key="4">
    <source>
        <dbReference type="ARBA" id="ARBA00022801"/>
    </source>
</evidence>
<accession>A0ABP0B1X0</accession>
<keyword evidence="2" id="KW-0645">Protease</keyword>
<dbReference type="SUPFAM" id="SSF53187">
    <property type="entry name" value="Zn-dependent exopeptidases"/>
    <property type="match status" value="1"/>
</dbReference>
<feature type="chain" id="PRO_5047320314" description="Peptidase M20 dimerisation domain-containing protein" evidence="6">
    <location>
        <begin position="18"/>
        <end position="554"/>
    </location>
</feature>
<evidence type="ECO:0000259" key="7">
    <source>
        <dbReference type="Pfam" id="PF07687"/>
    </source>
</evidence>
<dbReference type="PANTHER" id="PTHR45962">
    <property type="entry name" value="N-FATTY-ACYL-AMINO ACID SYNTHASE/HYDROLASE PM20D1"/>
    <property type="match status" value="1"/>
</dbReference>
<dbReference type="Gene3D" id="1.10.150.900">
    <property type="match status" value="1"/>
</dbReference>
<reference evidence="8 9" key="1">
    <citation type="submission" date="2024-01" db="EMBL/GenBank/DDBJ databases">
        <authorList>
            <person name="Allen C."/>
            <person name="Tagirdzhanova G."/>
        </authorList>
    </citation>
    <scope>NUCLEOTIDE SEQUENCE [LARGE SCALE GENOMIC DNA]</scope>
</reference>
<dbReference type="EMBL" id="CAWUHD010000012">
    <property type="protein sequence ID" value="CAK7213603.1"/>
    <property type="molecule type" value="Genomic_DNA"/>
</dbReference>
<evidence type="ECO:0000256" key="3">
    <source>
        <dbReference type="ARBA" id="ARBA00022723"/>
    </source>
</evidence>
<dbReference type="Gene3D" id="3.40.630.10">
    <property type="entry name" value="Zn peptidases"/>
    <property type="match status" value="1"/>
</dbReference>
<protein>
    <recommendedName>
        <fullName evidence="7">Peptidase M20 dimerisation domain-containing protein</fullName>
    </recommendedName>
</protein>
<comment type="caution">
    <text evidence="8">The sequence shown here is derived from an EMBL/GenBank/DDBJ whole genome shotgun (WGS) entry which is preliminary data.</text>
</comment>
<gene>
    <name evidence="8" type="ORF">SEUCBS140593_001900</name>
</gene>
<dbReference type="Pfam" id="PF01546">
    <property type="entry name" value="Peptidase_M20"/>
    <property type="match status" value="1"/>
</dbReference>
<organism evidence="8 9">
    <name type="scientific">Sporothrix eucalyptigena</name>
    <dbReference type="NCBI Taxonomy" id="1812306"/>
    <lineage>
        <taxon>Eukaryota</taxon>
        <taxon>Fungi</taxon>
        <taxon>Dikarya</taxon>
        <taxon>Ascomycota</taxon>
        <taxon>Pezizomycotina</taxon>
        <taxon>Sordariomycetes</taxon>
        <taxon>Sordariomycetidae</taxon>
        <taxon>Ophiostomatales</taxon>
        <taxon>Ophiostomataceae</taxon>
        <taxon>Sporothrix</taxon>
    </lineage>
</organism>
<dbReference type="Pfam" id="PF07687">
    <property type="entry name" value="M20_dimer"/>
    <property type="match status" value="1"/>
</dbReference>
<keyword evidence="4" id="KW-0378">Hydrolase</keyword>
<sequence length="554" mass="60687">MKYNLGLLGLLSTPALAAVLATASDDAPQHVIGHHFETEKDSFACDLPPPVAPPADDGLPSADELFGSEQALHKQVHRLSSVVQVPSVSYDDMQDVDVDPRWSVFGELHRVFEELFPLLHKGSTLTRVNKYGLVFALNGTEPSLKPLMLTGHQDVVPVPDPSAWTYPPFSGHYDGAWLWGRGAVDDKNSVVALLSVVETLLEQNWTPRRTLILAFGFDEESLGERGAGAINKYLEATYGRDSMVLLLDEGGSGLDRVGDVLYALTAVAEKGQVNIYYELRVRGGHSSMPLPHTGIGIAAELITALEGDPFSPKLVEGSPLHHNYVCRARYSPDADPKVTALIEDNKLGELADLLASYDPQLKFRLQTSQAVDIVRAGLKINAMPEKVEIGVNYRVAPHESLEAVKQRAVDLAKPIAKKYGIALEAFSEKVLDRDVHAAYDVDYNATLILSAPMELAVAPVTPTTGDVWDLFSGTIQHTFAIDGGQVVPVGDIMNGNTDTRSYLGLTRNVFRWEPLRPPWVQNMHAIDEALHMEGHIEGLKFYYNLVRNFDAADV</sequence>
<keyword evidence="5" id="KW-0862">Zinc</keyword>
<evidence type="ECO:0000256" key="6">
    <source>
        <dbReference type="SAM" id="SignalP"/>
    </source>
</evidence>
<dbReference type="PROSITE" id="PS00759">
    <property type="entry name" value="ARGE_DAPE_CPG2_2"/>
    <property type="match status" value="1"/>
</dbReference>
<feature type="domain" description="Peptidase M20 dimerisation" evidence="7">
    <location>
        <begin position="269"/>
        <end position="419"/>
    </location>
</feature>
<dbReference type="InterPro" id="IPR011650">
    <property type="entry name" value="Peptidase_M20_dimer"/>
</dbReference>
<keyword evidence="3" id="KW-0479">Metal-binding</keyword>
<dbReference type="SUPFAM" id="SSF55031">
    <property type="entry name" value="Bacterial exopeptidase dimerisation domain"/>
    <property type="match status" value="1"/>
</dbReference>
<comment type="similarity">
    <text evidence="1">Belongs to the peptidase M20A family.</text>
</comment>
<evidence type="ECO:0000313" key="9">
    <source>
        <dbReference type="Proteomes" id="UP001642482"/>
    </source>
</evidence>
<dbReference type="CDD" id="cd05674">
    <property type="entry name" value="M20_yscS"/>
    <property type="match status" value="1"/>
</dbReference>
<evidence type="ECO:0000256" key="2">
    <source>
        <dbReference type="ARBA" id="ARBA00022670"/>
    </source>
</evidence>